<reference evidence="1 2" key="1">
    <citation type="submission" date="2018-08" db="EMBL/GenBank/DDBJ databases">
        <authorList>
            <person name="Muller C M."/>
        </authorList>
    </citation>
    <scope>NUCLEOTIDE SEQUENCE [LARGE SCALE GENOMIC DNA]</scope>
</reference>
<proteinExistence type="predicted"/>
<sequence>MRDVAEPVGYDKKTASLTEVLKVELTGNIYKSVGNFYKVHLESLACASLTTRNWQSYRDNGQCGGENASSDQIDEAAMQCWLYAIHDRYLSQFLEYAEEPISGESVVASSPNHPKVRGRFTYTTIPTPLKGGLKSRKHDFSLKIGLPESNTY</sequence>
<evidence type="ECO:0000313" key="2">
    <source>
        <dbReference type="Proteomes" id="UP000324639"/>
    </source>
</evidence>
<organism evidence="1 2">
    <name type="scientific">Blumeria graminis f. sp. tritici</name>
    <dbReference type="NCBI Taxonomy" id="62690"/>
    <lineage>
        <taxon>Eukaryota</taxon>
        <taxon>Fungi</taxon>
        <taxon>Dikarya</taxon>
        <taxon>Ascomycota</taxon>
        <taxon>Pezizomycotina</taxon>
        <taxon>Leotiomycetes</taxon>
        <taxon>Erysiphales</taxon>
        <taxon>Erysiphaceae</taxon>
        <taxon>Blumeria</taxon>
    </lineage>
</organism>
<evidence type="ECO:0000313" key="1">
    <source>
        <dbReference type="EMBL" id="VDB88259.1"/>
    </source>
</evidence>
<name>A0A9X9QD36_BLUGR</name>
<dbReference type="EMBL" id="LR026989">
    <property type="protein sequence ID" value="VDB88259.1"/>
    <property type="molecule type" value="Genomic_DNA"/>
</dbReference>
<keyword evidence="2" id="KW-1185">Reference proteome</keyword>
<dbReference type="Proteomes" id="UP000324639">
    <property type="component" value="Chromosome Bgt_-06"/>
</dbReference>
<protein>
    <submittedName>
        <fullName evidence="1">Bgt-51159</fullName>
    </submittedName>
</protein>
<accession>A0A9X9QD36</accession>
<dbReference type="AlphaFoldDB" id="A0A9X9QD36"/>
<gene>
    <name evidence="1" type="ORF">BGT96224V316_LOCUS4471</name>
</gene>